<dbReference type="EC" id="3.5.1.47" evidence="5"/>
<evidence type="ECO:0000256" key="4">
    <source>
        <dbReference type="ARBA" id="ARBA00023154"/>
    </source>
</evidence>
<dbReference type="RefSeq" id="WP_133364130.1">
    <property type="nucleotide sequence ID" value="NZ_CP037940.1"/>
</dbReference>
<dbReference type="SUPFAM" id="SSF53187">
    <property type="entry name" value="Zn-dependent exopeptidases"/>
    <property type="match status" value="1"/>
</dbReference>
<dbReference type="InterPro" id="IPR002933">
    <property type="entry name" value="Peptidase_M20"/>
</dbReference>
<proteinExistence type="inferred from homology"/>
<dbReference type="HAMAP" id="MF_01692">
    <property type="entry name" value="DapEL"/>
    <property type="match status" value="1"/>
</dbReference>
<dbReference type="GO" id="GO:0046872">
    <property type="term" value="F:metal ion binding"/>
    <property type="evidence" value="ECO:0007669"/>
    <property type="project" value="UniProtKB-KW"/>
</dbReference>
<reference evidence="9" key="1">
    <citation type="submission" date="2019-03" db="EMBL/GenBank/DDBJ databases">
        <title>Weissella sp. 26KH-42 Genome sequencing.</title>
        <authorList>
            <person name="Heo J."/>
            <person name="Kim S.-J."/>
            <person name="Kim J.-S."/>
            <person name="Hong S.-B."/>
            <person name="Kwon S.-W."/>
        </authorList>
    </citation>
    <scope>NUCLEOTIDE SEQUENCE [LARGE SCALE GENOMIC DNA]</scope>
    <source>
        <strain evidence="9">26KH-42</strain>
    </source>
</reference>
<keyword evidence="1 5" id="KW-0028">Amino-acid biosynthesis</keyword>
<dbReference type="GO" id="GO:0019877">
    <property type="term" value="P:diaminopimelate biosynthetic process"/>
    <property type="evidence" value="ECO:0007669"/>
    <property type="project" value="UniProtKB-UniRule"/>
</dbReference>
<dbReference type="InterPro" id="IPR011650">
    <property type="entry name" value="Peptidase_M20_dimer"/>
</dbReference>
<sequence>MVLTEAELINIRRELHQIPELALAEFTTIAKIRAIVGGFDQTYLETTMVPELPTAWLVKVNGSNPVRTIGYRTDIDGLPIEEATGLPFSSVHPGRMHACGHDIHMSVALGLLSYFAENQPTDNLIFIFQPAEESISGGKLLYDSGILQGDWQLDEIYGLHDNPSLPVGTIGCRPGTLFAGTTEINLQLTGKGGHAAFPHLANDMVVALSSWVTQLQTIVSRNVDPIVGGVVTIGQMHAGTTSNVIAGQATADGTIRALEQTTIEAIQERVRQVTDGIALSFDCEAELILKQDGYLPVENDPELTTNLIDYMAKTDTVNYVEVAPAMTGEDFGYLLAKIPGAMFWLGVDSPYSLHSEHLAPNEAAIQMGIDAICGFLIDRMQQAQ</sequence>
<feature type="active site" evidence="5">
    <location>
        <position position="74"/>
    </location>
</feature>
<dbReference type="Gene3D" id="3.40.630.10">
    <property type="entry name" value="Zn peptidases"/>
    <property type="match status" value="1"/>
</dbReference>
<dbReference type="AlphaFoldDB" id="A0A4P6YWA5"/>
<dbReference type="NCBIfam" id="TIGR01891">
    <property type="entry name" value="amidohydrolases"/>
    <property type="match status" value="1"/>
</dbReference>
<comment type="similarity">
    <text evidence="5">Belongs to the peptidase M20A family. N-acetyldiaminopimelate deacetylase subfamily.</text>
</comment>
<keyword evidence="6" id="KW-0479">Metal-binding</keyword>
<dbReference type="GO" id="GO:0009089">
    <property type="term" value="P:lysine biosynthetic process via diaminopimelate"/>
    <property type="evidence" value="ECO:0007669"/>
    <property type="project" value="UniProtKB-UniRule"/>
</dbReference>
<dbReference type="PIRSF" id="PIRSF005962">
    <property type="entry name" value="Pept_M20D_amidohydro"/>
    <property type="match status" value="1"/>
</dbReference>
<evidence type="ECO:0000259" key="7">
    <source>
        <dbReference type="Pfam" id="PF07687"/>
    </source>
</evidence>
<evidence type="ECO:0000256" key="3">
    <source>
        <dbReference type="ARBA" id="ARBA00022915"/>
    </source>
</evidence>
<comment type="pathway">
    <text evidence="5">Amino-acid biosynthesis; L-lysine biosynthesis via DAP pathway; LL-2,6-diaminopimelate from (S)-tetrahydrodipicolinate (acetylase route): step 3/3.</text>
</comment>
<keyword evidence="9" id="KW-1185">Reference proteome</keyword>
<dbReference type="SUPFAM" id="SSF55031">
    <property type="entry name" value="Bacterial exopeptidase dimerisation domain"/>
    <property type="match status" value="1"/>
</dbReference>
<dbReference type="Gene3D" id="3.30.70.360">
    <property type="match status" value="1"/>
</dbReference>
<gene>
    <name evidence="8" type="ORF">EQG49_11610</name>
</gene>
<protein>
    <recommendedName>
        <fullName evidence="5">N-acetyldiaminopimelate deacetylase</fullName>
        <ecNumber evidence="5">3.5.1.47</ecNumber>
    </recommendedName>
</protein>
<keyword evidence="6" id="KW-0464">Manganese</keyword>
<feature type="binding site" evidence="6">
    <location>
        <position position="101"/>
    </location>
    <ligand>
        <name>Mn(2+)</name>
        <dbReference type="ChEBI" id="CHEBI:29035"/>
        <label>2</label>
    </ligand>
</feature>
<organism evidence="8 9">
    <name type="scientific">Periweissella cryptocerci</name>
    <dbReference type="NCBI Taxonomy" id="2506420"/>
    <lineage>
        <taxon>Bacteria</taxon>
        <taxon>Bacillati</taxon>
        <taxon>Bacillota</taxon>
        <taxon>Bacilli</taxon>
        <taxon>Lactobacillales</taxon>
        <taxon>Lactobacillaceae</taxon>
        <taxon>Periweissella</taxon>
    </lineage>
</organism>
<dbReference type="PANTHER" id="PTHR11014">
    <property type="entry name" value="PEPTIDASE M20 FAMILY MEMBER"/>
    <property type="match status" value="1"/>
</dbReference>
<keyword evidence="2 5" id="KW-0378">Hydrolase</keyword>
<dbReference type="FunFam" id="3.30.70.360:FF:000001">
    <property type="entry name" value="N-acetyldiaminopimelate deacetylase"/>
    <property type="match status" value="1"/>
</dbReference>
<dbReference type="CDD" id="cd05670">
    <property type="entry name" value="M20_Acy1_YkuR-like"/>
    <property type="match status" value="1"/>
</dbReference>
<feature type="binding site" evidence="6">
    <location>
        <position position="160"/>
    </location>
    <ligand>
        <name>Mn(2+)</name>
        <dbReference type="ChEBI" id="CHEBI:29035"/>
        <label>2</label>
    </ligand>
</feature>
<dbReference type="Pfam" id="PF01546">
    <property type="entry name" value="Peptidase_M20"/>
    <property type="match status" value="1"/>
</dbReference>
<evidence type="ECO:0000256" key="2">
    <source>
        <dbReference type="ARBA" id="ARBA00022801"/>
    </source>
</evidence>
<keyword evidence="4 5" id="KW-0457">Lysine biosynthesis</keyword>
<comment type="cofactor">
    <cofactor evidence="6">
        <name>Mn(2+)</name>
        <dbReference type="ChEBI" id="CHEBI:29035"/>
    </cofactor>
    <text evidence="6">The Mn(2+) ion enhances activity.</text>
</comment>
<feature type="binding site" evidence="6">
    <location>
        <position position="354"/>
    </location>
    <ligand>
        <name>Mn(2+)</name>
        <dbReference type="ChEBI" id="CHEBI:29035"/>
        <label>2</label>
    </ligand>
</feature>
<dbReference type="Pfam" id="PF07687">
    <property type="entry name" value="M20_dimer"/>
    <property type="match status" value="1"/>
</dbReference>
<feature type="binding site" evidence="6">
    <location>
        <position position="99"/>
    </location>
    <ligand>
        <name>Mn(2+)</name>
        <dbReference type="ChEBI" id="CHEBI:29035"/>
        <label>2</label>
    </ligand>
</feature>
<evidence type="ECO:0000256" key="5">
    <source>
        <dbReference type="HAMAP-Rule" id="MF_01692"/>
    </source>
</evidence>
<feature type="binding site" evidence="6">
    <location>
        <position position="133"/>
    </location>
    <ligand>
        <name>Mn(2+)</name>
        <dbReference type="ChEBI" id="CHEBI:29035"/>
        <label>2</label>
    </ligand>
</feature>
<feature type="active site" description="Proton acceptor" evidence="5">
    <location>
        <position position="133"/>
    </location>
</feature>
<dbReference type="InterPro" id="IPR023905">
    <property type="entry name" value="AcetylDAP_deacetylase"/>
</dbReference>
<dbReference type="InterPro" id="IPR036264">
    <property type="entry name" value="Bact_exopeptidase_dim_dom"/>
</dbReference>
<evidence type="ECO:0000313" key="9">
    <source>
        <dbReference type="Proteomes" id="UP000292886"/>
    </source>
</evidence>
<evidence type="ECO:0000313" key="8">
    <source>
        <dbReference type="EMBL" id="QBO37053.1"/>
    </source>
</evidence>
<comment type="function">
    <text evidence="5">Catalyzes the conversion of N-acetyl-diaminopimelate to diaminopimelate and acetate.</text>
</comment>
<dbReference type="KEGG" id="wei:EQG49_11610"/>
<feature type="domain" description="Peptidase M20 dimerisation" evidence="7">
    <location>
        <begin position="182"/>
        <end position="273"/>
    </location>
</feature>
<dbReference type="GO" id="GO:0050118">
    <property type="term" value="F:N-acetyldiaminopimelate deacetylase activity"/>
    <property type="evidence" value="ECO:0007669"/>
    <property type="project" value="UniProtKB-UniRule"/>
</dbReference>
<dbReference type="EMBL" id="CP037940">
    <property type="protein sequence ID" value="QBO37053.1"/>
    <property type="molecule type" value="Genomic_DNA"/>
</dbReference>
<dbReference type="Proteomes" id="UP000292886">
    <property type="component" value="Chromosome"/>
</dbReference>
<evidence type="ECO:0000256" key="1">
    <source>
        <dbReference type="ARBA" id="ARBA00022605"/>
    </source>
</evidence>
<dbReference type="PANTHER" id="PTHR11014:SF98">
    <property type="entry name" value="N-ACETYLDIAMINOPIMELATE DEACETYLASE"/>
    <property type="match status" value="1"/>
</dbReference>
<accession>A0A4P6YWA5</accession>
<name>A0A4P6YWA5_9LACO</name>
<dbReference type="UniPathway" id="UPA00034">
    <property type="reaction ID" value="UER00024"/>
</dbReference>
<evidence type="ECO:0000256" key="6">
    <source>
        <dbReference type="PIRSR" id="PIRSR005962-1"/>
    </source>
</evidence>
<comment type="catalytic activity">
    <reaction evidence="5">
        <text>N-acetyl-(2S,6S)-2,6-diaminopimelate + H2O = (2S,6S)-2,6-diaminopimelate + acetate</text>
        <dbReference type="Rhea" id="RHEA:20405"/>
        <dbReference type="ChEBI" id="CHEBI:15377"/>
        <dbReference type="ChEBI" id="CHEBI:30089"/>
        <dbReference type="ChEBI" id="CHEBI:57609"/>
        <dbReference type="ChEBI" id="CHEBI:58767"/>
        <dbReference type="EC" id="3.5.1.47"/>
    </reaction>
</comment>
<keyword evidence="3 5" id="KW-0220">Diaminopimelate biosynthesis</keyword>
<dbReference type="OrthoDB" id="9776731at2"/>
<dbReference type="InterPro" id="IPR017439">
    <property type="entry name" value="Amidohydrolase"/>
</dbReference>